<dbReference type="InterPro" id="IPR050366">
    <property type="entry name" value="BP-dependent_transpt_permease"/>
</dbReference>
<evidence type="ECO:0000256" key="2">
    <source>
        <dbReference type="ARBA" id="ARBA00022448"/>
    </source>
</evidence>
<protein>
    <submittedName>
        <fullName evidence="9">ABC transporter permease</fullName>
    </submittedName>
</protein>
<dbReference type="CDD" id="cd06261">
    <property type="entry name" value="TM_PBP2"/>
    <property type="match status" value="1"/>
</dbReference>
<accession>A0ABV4T3F9</accession>
<dbReference type="SUPFAM" id="SSF161098">
    <property type="entry name" value="MetI-like"/>
    <property type="match status" value="1"/>
</dbReference>
<evidence type="ECO:0000256" key="4">
    <source>
        <dbReference type="ARBA" id="ARBA00022692"/>
    </source>
</evidence>
<sequence length="298" mass="33481">MVEMRISAKINEIVRNLRNVLKFTWNHKMGKLGIIILAFLLVMALFPQLFTKYTPEWTSNEIFEPASWEHPCGLDHQGKDIWTQIVYGTRISLSVGFIAAILTILLGALIGTIAGYYGGVLDDFLMFISDSIMMLPSLLLLLVIASLFSSIWNIWYTIIVIALISWPSTARMVRAQTLQLKHRLYVQAAIALGASNKRIILKHILPNIVPLLFARAAILIAGFIVTVASLTFLGLGDPNNPDWGYVMYTANKNMMIIVMKGMWQWIIVPGIMISLAVIAFVCIGEALEDYLNPKLRER</sequence>
<evidence type="ECO:0000259" key="8">
    <source>
        <dbReference type="PROSITE" id="PS50928"/>
    </source>
</evidence>
<evidence type="ECO:0000256" key="1">
    <source>
        <dbReference type="ARBA" id="ARBA00004651"/>
    </source>
</evidence>
<dbReference type="GeneID" id="28491230"/>
<organism evidence="9 10">
    <name type="scientific">Pyrococcus kukulkanii</name>
    <dbReference type="NCBI Taxonomy" id="1609559"/>
    <lineage>
        <taxon>Archaea</taxon>
        <taxon>Methanobacteriati</taxon>
        <taxon>Methanobacteriota</taxon>
        <taxon>Thermococci</taxon>
        <taxon>Thermococcales</taxon>
        <taxon>Thermococcaceae</taxon>
        <taxon>Pyrococcus</taxon>
    </lineage>
</organism>
<comment type="caution">
    <text evidence="9">The sequence shown here is derived from an EMBL/GenBank/DDBJ whole genome shotgun (WGS) entry which is preliminary data.</text>
</comment>
<evidence type="ECO:0000256" key="3">
    <source>
        <dbReference type="ARBA" id="ARBA00022475"/>
    </source>
</evidence>
<feature type="domain" description="ABC transmembrane type-1" evidence="8">
    <location>
        <begin position="89"/>
        <end position="284"/>
    </location>
</feature>
<name>A0ABV4T3F9_9EURY</name>
<evidence type="ECO:0000313" key="10">
    <source>
        <dbReference type="Proteomes" id="UP001571980"/>
    </source>
</evidence>
<feature type="transmembrane region" description="Helical" evidence="7">
    <location>
        <begin position="32"/>
        <end position="50"/>
    </location>
</feature>
<keyword evidence="6 7" id="KW-0472">Membrane</keyword>
<reference evidence="9 10" key="1">
    <citation type="submission" date="2023-03" db="EMBL/GenBank/DDBJ databases">
        <title>Speciation in Pyrococcus: adaptation to high temperature as a mechanism.</title>
        <authorList>
            <person name="Gu J."/>
        </authorList>
    </citation>
    <scope>NUCLEOTIDE SEQUENCE [LARGE SCALE GENOMIC DNA]</scope>
    <source>
        <strain evidence="9 10">LMOA34</strain>
    </source>
</reference>
<dbReference type="PROSITE" id="PS50928">
    <property type="entry name" value="ABC_TM1"/>
    <property type="match status" value="1"/>
</dbReference>
<evidence type="ECO:0000256" key="7">
    <source>
        <dbReference type="RuleBase" id="RU363032"/>
    </source>
</evidence>
<dbReference type="PANTHER" id="PTHR43386:SF1">
    <property type="entry name" value="D,D-DIPEPTIDE TRANSPORT SYSTEM PERMEASE PROTEIN DDPC-RELATED"/>
    <property type="match status" value="1"/>
</dbReference>
<feature type="transmembrane region" description="Helical" evidence="7">
    <location>
        <begin position="154"/>
        <end position="173"/>
    </location>
</feature>
<comment type="subcellular location">
    <subcellularLocation>
        <location evidence="1 7">Cell membrane</location>
        <topology evidence="1 7">Multi-pass membrane protein</topology>
    </subcellularLocation>
</comment>
<dbReference type="Pfam" id="PF00528">
    <property type="entry name" value="BPD_transp_1"/>
    <property type="match status" value="1"/>
</dbReference>
<evidence type="ECO:0000256" key="6">
    <source>
        <dbReference type="ARBA" id="ARBA00023136"/>
    </source>
</evidence>
<dbReference type="PANTHER" id="PTHR43386">
    <property type="entry name" value="OLIGOPEPTIDE TRANSPORT SYSTEM PERMEASE PROTEIN APPC"/>
    <property type="match status" value="1"/>
</dbReference>
<dbReference type="InterPro" id="IPR035906">
    <property type="entry name" value="MetI-like_sf"/>
</dbReference>
<keyword evidence="4 7" id="KW-0812">Transmembrane</keyword>
<feature type="transmembrane region" description="Helical" evidence="7">
    <location>
        <begin position="124"/>
        <end position="148"/>
    </location>
</feature>
<keyword evidence="3" id="KW-1003">Cell membrane</keyword>
<keyword evidence="2 7" id="KW-0813">Transport</keyword>
<evidence type="ECO:0000313" key="9">
    <source>
        <dbReference type="EMBL" id="MFA4804231.1"/>
    </source>
</evidence>
<feature type="transmembrane region" description="Helical" evidence="7">
    <location>
        <begin position="91"/>
        <end position="117"/>
    </location>
</feature>
<comment type="similarity">
    <text evidence="7">Belongs to the binding-protein-dependent transport system permease family.</text>
</comment>
<dbReference type="RefSeq" id="WP_068321974.1">
    <property type="nucleotide sequence ID" value="NZ_CP010835.1"/>
</dbReference>
<keyword evidence="5 7" id="KW-1133">Transmembrane helix</keyword>
<evidence type="ECO:0000256" key="5">
    <source>
        <dbReference type="ARBA" id="ARBA00022989"/>
    </source>
</evidence>
<feature type="transmembrane region" description="Helical" evidence="7">
    <location>
        <begin position="262"/>
        <end position="287"/>
    </location>
</feature>
<proteinExistence type="inferred from homology"/>
<gene>
    <name evidence="9" type="ORF">P8X34_05685</name>
</gene>
<dbReference type="Gene3D" id="1.10.3720.10">
    <property type="entry name" value="MetI-like"/>
    <property type="match status" value="1"/>
</dbReference>
<dbReference type="Proteomes" id="UP001571980">
    <property type="component" value="Unassembled WGS sequence"/>
</dbReference>
<dbReference type="InterPro" id="IPR000515">
    <property type="entry name" value="MetI-like"/>
</dbReference>
<feature type="transmembrane region" description="Helical" evidence="7">
    <location>
        <begin position="212"/>
        <end position="235"/>
    </location>
</feature>
<keyword evidence="10" id="KW-1185">Reference proteome</keyword>
<dbReference type="EMBL" id="JARRIG010000003">
    <property type="protein sequence ID" value="MFA4804231.1"/>
    <property type="molecule type" value="Genomic_DNA"/>
</dbReference>